<dbReference type="InParanoid" id="D7FZW1"/>
<keyword evidence="2" id="KW-0812">Transmembrane</keyword>
<evidence type="ECO:0000313" key="4">
    <source>
        <dbReference type="Proteomes" id="UP000002630"/>
    </source>
</evidence>
<dbReference type="EMBL" id="FN649746">
    <property type="protein sequence ID" value="CBJ48586.1"/>
    <property type="molecule type" value="Genomic_DNA"/>
</dbReference>
<feature type="transmembrane region" description="Helical" evidence="2">
    <location>
        <begin position="494"/>
        <end position="514"/>
    </location>
</feature>
<dbReference type="OrthoDB" id="10303218at2759"/>
<keyword evidence="2" id="KW-0472">Membrane</keyword>
<feature type="transmembrane region" description="Helical" evidence="2">
    <location>
        <begin position="431"/>
        <end position="457"/>
    </location>
</feature>
<protein>
    <submittedName>
        <fullName evidence="3">Uncharacterized protein</fullName>
    </submittedName>
</protein>
<keyword evidence="2" id="KW-1133">Transmembrane helix</keyword>
<name>D7FZW1_ECTSI</name>
<feature type="region of interest" description="Disordered" evidence="1">
    <location>
        <begin position="554"/>
        <end position="651"/>
    </location>
</feature>
<keyword evidence="4" id="KW-1185">Reference proteome</keyword>
<evidence type="ECO:0000313" key="3">
    <source>
        <dbReference type="EMBL" id="CBJ48586.1"/>
    </source>
</evidence>
<dbReference type="EMBL" id="FN648586">
    <property type="protein sequence ID" value="CBJ48586.1"/>
    <property type="molecule type" value="Genomic_DNA"/>
</dbReference>
<feature type="transmembrane region" description="Helical" evidence="2">
    <location>
        <begin position="265"/>
        <end position="284"/>
    </location>
</feature>
<dbReference type="Proteomes" id="UP000002630">
    <property type="component" value="Linkage Group LG21"/>
</dbReference>
<accession>D7FZW1</accession>
<proteinExistence type="predicted"/>
<dbReference type="AlphaFoldDB" id="D7FZW1"/>
<feature type="compositionally biased region" description="Basic and acidic residues" evidence="1">
    <location>
        <begin position="606"/>
        <end position="647"/>
    </location>
</feature>
<feature type="compositionally biased region" description="Acidic residues" evidence="1">
    <location>
        <begin position="571"/>
        <end position="583"/>
    </location>
</feature>
<feature type="transmembrane region" description="Helical" evidence="2">
    <location>
        <begin position="526"/>
        <end position="545"/>
    </location>
</feature>
<gene>
    <name evidence="3" type="ORF">Esi_0039_0023</name>
</gene>
<evidence type="ECO:0000256" key="2">
    <source>
        <dbReference type="SAM" id="Phobius"/>
    </source>
</evidence>
<feature type="transmembrane region" description="Helical" evidence="2">
    <location>
        <begin position="60"/>
        <end position="83"/>
    </location>
</feature>
<reference evidence="3 4" key="1">
    <citation type="journal article" date="2010" name="Nature">
        <title>The Ectocarpus genome and the independent evolution of multicellularity in brown algae.</title>
        <authorList>
            <person name="Cock J.M."/>
            <person name="Sterck L."/>
            <person name="Rouze P."/>
            <person name="Scornet D."/>
            <person name="Allen A.E."/>
            <person name="Amoutzias G."/>
            <person name="Anthouard V."/>
            <person name="Artiguenave F."/>
            <person name="Aury J.M."/>
            <person name="Badger J.H."/>
            <person name="Beszteri B."/>
            <person name="Billiau K."/>
            <person name="Bonnet E."/>
            <person name="Bothwell J.H."/>
            <person name="Bowler C."/>
            <person name="Boyen C."/>
            <person name="Brownlee C."/>
            <person name="Carrano C.J."/>
            <person name="Charrier B."/>
            <person name="Cho G.Y."/>
            <person name="Coelho S.M."/>
            <person name="Collen J."/>
            <person name="Corre E."/>
            <person name="Da Silva C."/>
            <person name="Delage L."/>
            <person name="Delaroque N."/>
            <person name="Dittami S.M."/>
            <person name="Doulbeau S."/>
            <person name="Elias M."/>
            <person name="Farnham G."/>
            <person name="Gachon C.M."/>
            <person name="Gschloessl B."/>
            <person name="Heesch S."/>
            <person name="Jabbari K."/>
            <person name="Jubin C."/>
            <person name="Kawai H."/>
            <person name="Kimura K."/>
            <person name="Kloareg B."/>
            <person name="Kupper F.C."/>
            <person name="Lang D."/>
            <person name="Le Bail A."/>
            <person name="Leblanc C."/>
            <person name="Lerouge P."/>
            <person name="Lohr M."/>
            <person name="Lopez P.J."/>
            <person name="Martens C."/>
            <person name="Maumus F."/>
            <person name="Michel G."/>
            <person name="Miranda-Saavedra D."/>
            <person name="Morales J."/>
            <person name="Moreau H."/>
            <person name="Motomura T."/>
            <person name="Nagasato C."/>
            <person name="Napoli C.A."/>
            <person name="Nelson D.R."/>
            <person name="Nyvall-Collen P."/>
            <person name="Peters A.F."/>
            <person name="Pommier C."/>
            <person name="Potin P."/>
            <person name="Poulain J."/>
            <person name="Quesneville H."/>
            <person name="Read B."/>
            <person name="Rensing S.A."/>
            <person name="Ritter A."/>
            <person name="Rousvoal S."/>
            <person name="Samanta M."/>
            <person name="Samson G."/>
            <person name="Schroeder D.C."/>
            <person name="Segurens B."/>
            <person name="Strittmatter M."/>
            <person name="Tonon T."/>
            <person name="Tregear J.W."/>
            <person name="Valentin K."/>
            <person name="von Dassow P."/>
            <person name="Yamagishi T."/>
            <person name="Van de Peer Y."/>
            <person name="Wincker P."/>
        </authorList>
    </citation>
    <scope>NUCLEOTIDE SEQUENCE [LARGE SCALE GENOMIC DNA]</scope>
    <source>
        <strain evidence="4">Ec32 / CCAP1310/4</strain>
    </source>
</reference>
<organism evidence="3 4">
    <name type="scientific">Ectocarpus siliculosus</name>
    <name type="common">Brown alga</name>
    <name type="synonym">Conferva siliculosa</name>
    <dbReference type="NCBI Taxonomy" id="2880"/>
    <lineage>
        <taxon>Eukaryota</taxon>
        <taxon>Sar</taxon>
        <taxon>Stramenopiles</taxon>
        <taxon>Ochrophyta</taxon>
        <taxon>PX clade</taxon>
        <taxon>Phaeophyceae</taxon>
        <taxon>Ectocarpales</taxon>
        <taxon>Ectocarpaceae</taxon>
        <taxon>Ectocarpus</taxon>
    </lineage>
</organism>
<sequence length="677" mass="75047">MPRSRARSRASSSREVREDKAALLGLLHLKSTPRKAEVVKWGYDCSTGSGMRDYCATGVLAVLLVITAVTVSGLTSAVQLIYVQPDLCETRDSSLVANMELMRNITNYYNARATASLAVNITATAYFKAAETYTGEGLNALGLAFEWPSPYDLNEEQRQELETEAREGGDDCEPVEECVGGVAGFFGDIVGETTCVETEVPCPDIESTELLVEYDASQQALDLFGNNITAYDEEYAETLAQSALDDATSAISVLVRRINFASSIYVLYLVFTVLVPPPFIVYGAKWNVRIFEVLSNVNKPMWIALIVLVWYGHELFQSIINSSLYNIIWSNFLQDPCWADPEFLVNTSMVISETCTEIISASNLFNQAGANYRYYGAVETTWQPISEGRTDGPFYGDADVDFPQEFPGNCTSSVLLSAIQPGDGNVNWWSLFFRSGALVALLLQITLAHWFISWFSVLRPLTMHKGRVMIPNPETNQSDPVLFREVRAFARRRAILPFVFMTLLLLFLLINLGVSSSAEGMGRKVLIGSAILFALQFVVVPLLVWRPSDERWLPAAAMPPDNDGSLREDYTDAGESDSYDDKEEGGWDSGNDKEPGSSLPRNRHSHRDDDYPHSFRDDDHPQYRDADDPPRSRTPQRQEQKLERSDSGDSLSSILAAAMAATSAAAAVGEGRQPPRY</sequence>
<evidence type="ECO:0000256" key="1">
    <source>
        <dbReference type="SAM" id="MobiDB-lite"/>
    </source>
</evidence>